<comment type="caution">
    <text evidence="2">The sequence shown here is derived from an EMBL/GenBank/DDBJ whole genome shotgun (WGS) entry which is preliminary data.</text>
</comment>
<dbReference type="InterPro" id="IPR008030">
    <property type="entry name" value="NmrA-like"/>
</dbReference>
<dbReference type="PANTHER" id="PTHR43162">
    <property type="match status" value="1"/>
</dbReference>
<proteinExistence type="predicted"/>
<reference evidence="2 3" key="1">
    <citation type="submission" date="2019-02" db="EMBL/GenBank/DDBJ databases">
        <title>Genomic Encyclopedia of Type Strains, Phase IV (KMG-IV): sequencing the most valuable type-strain genomes for metagenomic binning, comparative biology and taxonomic classification.</title>
        <authorList>
            <person name="Goeker M."/>
        </authorList>
    </citation>
    <scope>NUCLEOTIDE SEQUENCE [LARGE SCALE GENOMIC DNA]</scope>
    <source>
        <strain evidence="2 3">DSM 101727</strain>
    </source>
</reference>
<dbReference type="InterPro" id="IPR036291">
    <property type="entry name" value="NAD(P)-bd_dom_sf"/>
</dbReference>
<dbReference type="RefSeq" id="WP_130346317.1">
    <property type="nucleotide sequence ID" value="NZ_SGWQ01000008.1"/>
</dbReference>
<gene>
    <name evidence="2" type="ORF">EV193_108233</name>
</gene>
<dbReference type="Gene3D" id="3.90.25.10">
    <property type="entry name" value="UDP-galactose 4-epimerase, domain 1"/>
    <property type="match status" value="1"/>
</dbReference>
<dbReference type="InterPro" id="IPR051604">
    <property type="entry name" value="Ergot_Alk_Oxidoreductase"/>
</dbReference>
<dbReference type="EMBL" id="SGWQ01000008">
    <property type="protein sequence ID" value="RZS34883.1"/>
    <property type="molecule type" value="Genomic_DNA"/>
</dbReference>
<protein>
    <submittedName>
        <fullName evidence="2">Uncharacterized protein YbjT (DUF2867 family)</fullName>
    </submittedName>
</protein>
<feature type="domain" description="NmrA-like" evidence="1">
    <location>
        <begin position="2"/>
        <end position="218"/>
    </location>
</feature>
<dbReference type="Proteomes" id="UP000294257">
    <property type="component" value="Unassembled WGS sequence"/>
</dbReference>
<evidence type="ECO:0000313" key="2">
    <source>
        <dbReference type="EMBL" id="RZS34883.1"/>
    </source>
</evidence>
<dbReference type="AlphaFoldDB" id="A0A4Q7KHV3"/>
<dbReference type="OrthoDB" id="3207931at2"/>
<sequence length="273" mass="28675">MTVLVTGATGNVGSQLVRELLDRDTPVRALTRDPAKADLPEGVEVVAGDLTDPTTLTGALRGAEALHLINAAGADYAPLAHGPEIVRLATEAGVRRVTFVAGGDDEPAELAVRASDLEWTVLRPTEFMSNSLEWTDTIRAEGVVRAGFAGEKTTVIDPADIAAVAAVVLTGGGHASETLALTGREALTPPDRARIIGEVIGRPIEFVALSNAEVRQQMRDQGIDDDVADFVIAWHSDPPAEGSAIDPTVERITGRAPSTFAEWVTANKEVFGG</sequence>
<accession>A0A4Q7KHV3</accession>
<dbReference type="Gene3D" id="3.40.50.720">
    <property type="entry name" value="NAD(P)-binding Rossmann-like Domain"/>
    <property type="match status" value="1"/>
</dbReference>
<dbReference type="PANTHER" id="PTHR43162:SF1">
    <property type="entry name" value="PRESTALK A DIFFERENTIATION PROTEIN A"/>
    <property type="match status" value="1"/>
</dbReference>
<evidence type="ECO:0000259" key="1">
    <source>
        <dbReference type="Pfam" id="PF05368"/>
    </source>
</evidence>
<keyword evidence="3" id="KW-1185">Reference proteome</keyword>
<dbReference type="Pfam" id="PF05368">
    <property type="entry name" value="NmrA"/>
    <property type="match status" value="1"/>
</dbReference>
<dbReference type="SUPFAM" id="SSF51735">
    <property type="entry name" value="NAD(P)-binding Rossmann-fold domains"/>
    <property type="match status" value="1"/>
</dbReference>
<name>A0A4Q7KHV3_9PSEU</name>
<organism evidence="2 3">
    <name type="scientific">Herbihabitans rhizosphaerae</name>
    <dbReference type="NCBI Taxonomy" id="1872711"/>
    <lineage>
        <taxon>Bacteria</taxon>
        <taxon>Bacillati</taxon>
        <taxon>Actinomycetota</taxon>
        <taxon>Actinomycetes</taxon>
        <taxon>Pseudonocardiales</taxon>
        <taxon>Pseudonocardiaceae</taxon>
        <taxon>Herbihabitans</taxon>
    </lineage>
</organism>
<evidence type="ECO:0000313" key="3">
    <source>
        <dbReference type="Proteomes" id="UP000294257"/>
    </source>
</evidence>